<accession>A0A6G1AFW9</accession>
<feature type="non-terminal residue" evidence="1">
    <location>
        <position position="1"/>
    </location>
</feature>
<evidence type="ECO:0000313" key="1">
    <source>
        <dbReference type="EMBL" id="KAF0874678.1"/>
    </source>
</evidence>
<feature type="non-terminal residue" evidence="1">
    <location>
        <position position="105"/>
    </location>
</feature>
<protein>
    <submittedName>
        <fullName evidence="1">LORF2 protein</fullName>
    </submittedName>
</protein>
<dbReference type="EMBL" id="VOAJ01005331">
    <property type="protein sequence ID" value="KAF0874678.1"/>
    <property type="molecule type" value="Genomic_DNA"/>
</dbReference>
<name>A0A6G1AFW9_CROCR</name>
<keyword evidence="2" id="KW-1185">Reference proteome</keyword>
<sequence length="105" mass="11847">IENPQINLYIYGKLIFQKSAKRIQWGEDFLTNGIGATGYPYEKKLDPYFTSYTKINSKGIKDLNVSNETINLLEENIGVNLCDFGLDNGFLSMTAKAQTTQEKEA</sequence>
<gene>
    <name evidence="1" type="ORF">FOF47_R06450</name>
</gene>
<evidence type="ECO:0000313" key="2">
    <source>
        <dbReference type="Proteomes" id="UP000475037"/>
    </source>
</evidence>
<organism evidence="1 2">
    <name type="scientific">Crocuta crocuta</name>
    <name type="common">Spotted hyena</name>
    <dbReference type="NCBI Taxonomy" id="9678"/>
    <lineage>
        <taxon>Eukaryota</taxon>
        <taxon>Metazoa</taxon>
        <taxon>Chordata</taxon>
        <taxon>Craniata</taxon>
        <taxon>Vertebrata</taxon>
        <taxon>Euteleostomi</taxon>
        <taxon>Mammalia</taxon>
        <taxon>Eutheria</taxon>
        <taxon>Laurasiatheria</taxon>
        <taxon>Carnivora</taxon>
        <taxon>Feliformia</taxon>
        <taxon>Hyaenidae</taxon>
        <taxon>Crocuta</taxon>
    </lineage>
</organism>
<dbReference type="AlphaFoldDB" id="A0A6G1AFW9"/>
<reference evidence="1 2" key="1">
    <citation type="submission" date="2019-11" db="EMBL/GenBank/DDBJ databases">
        <authorList>
            <person name="Yang C."/>
            <person name="Li F."/>
        </authorList>
    </citation>
    <scope>NUCLEOTIDE SEQUENCE [LARGE SCALE GENOMIC DNA]</scope>
    <source>
        <strain evidence="1">KB4526</strain>
        <tissue evidence="1">Muscle</tissue>
    </source>
</reference>
<comment type="caution">
    <text evidence="1">The sequence shown here is derived from an EMBL/GenBank/DDBJ whole genome shotgun (WGS) entry which is preliminary data.</text>
</comment>
<dbReference type="Proteomes" id="UP000475037">
    <property type="component" value="Unassembled WGS sequence"/>
</dbReference>
<proteinExistence type="predicted"/>